<evidence type="ECO:0000256" key="1">
    <source>
        <dbReference type="ARBA" id="ARBA00004236"/>
    </source>
</evidence>
<dbReference type="Proteomes" id="UP000639772">
    <property type="component" value="Chromosome 3"/>
</dbReference>
<comment type="caution">
    <text evidence="8">The sequence shown here is derived from an EMBL/GenBank/DDBJ whole genome shotgun (WGS) entry which is preliminary data.</text>
</comment>
<dbReference type="PANTHER" id="PTHR33541:SF28">
    <property type="entry name" value="PROTEIN BIG GRAIN 1-LIKE A"/>
    <property type="match status" value="1"/>
</dbReference>
<evidence type="ECO:0000256" key="5">
    <source>
        <dbReference type="ARBA" id="ARBA00023136"/>
    </source>
</evidence>
<dbReference type="EMBL" id="JADCNM010000003">
    <property type="protein sequence ID" value="KAG0490948.1"/>
    <property type="molecule type" value="Genomic_DNA"/>
</dbReference>
<feature type="region of interest" description="Disordered" evidence="7">
    <location>
        <begin position="38"/>
        <end position="102"/>
    </location>
</feature>
<dbReference type="AlphaFoldDB" id="A0A835RI81"/>
<reference evidence="8 9" key="1">
    <citation type="journal article" date="2020" name="Nat. Food">
        <title>A phased Vanilla planifolia genome enables genetic improvement of flavour and production.</title>
        <authorList>
            <person name="Hasing T."/>
            <person name="Tang H."/>
            <person name="Brym M."/>
            <person name="Khazi F."/>
            <person name="Huang T."/>
            <person name="Chambers A.H."/>
        </authorList>
    </citation>
    <scope>NUCLEOTIDE SEQUENCE [LARGE SCALE GENOMIC DNA]</scope>
    <source>
        <tissue evidence="8">Leaf</tissue>
    </source>
</reference>
<dbReference type="PANTHER" id="PTHR33541">
    <property type="entry name" value="PROTEIN BIG GRAIN 1-LIKE A-RELATED"/>
    <property type="match status" value="1"/>
</dbReference>
<sequence>MDKWRDGVGRSPPRRRRDYYPSFSSTLLDAIYRSFDEMDERGDAPEVVRKKQSNVSGENRERPTMKQPQVVRPRSRATATSSSSDGSSYGSFSSSDAESVSVTRLRPIRTTAAVNLETTQARSERCRLVSVPNRPPLPPISLGGDEKCAKKNRHGSFRNRLRDFGKGRTPASPGARLTNFLNSLFAAKSKVSAETVAKDESSCSTASSYSRSCLSKTLSFKGRPETGKRTVSFGPVSVMHGTDQRPAPVGMARAEFRLPVRSAVGMLRRSEVEEDEESDSSSDLFELENLAVVGRFRDELPVYETTRLGNYGVISRGLLL</sequence>
<keyword evidence="4" id="KW-1003">Cell membrane</keyword>
<proteinExistence type="inferred from homology"/>
<comment type="subcellular location">
    <subcellularLocation>
        <location evidence="1">Cell membrane</location>
    </subcellularLocation>
</comment>
<evidence type="ECO:0008006" key="10">
    <source>
        <dbReference type="Google" id="ProtNLM"/>
    </source>
</evidence>
<evidence type="ECO:0000256" key="4">
    <source>
        <dbReference type="ARBA" id="ARBA00022475"/>
    </source>
</evidence>
<protein>
    <recommendedName>
        <fullName evidence="10">Protein BIG GRAIN 1-like B</fullName>
    </recommendedName>
</protein>
<keyword evidence="6" id="KW-0927">Auxin signaling pathway</keyword>
<accession>A0A835RI81</accession>
<evidence type="ECO:0000256" key="7">
    <source>
        <dbReference type="SAM" id="MobiDB-lite"/>
    </source>
</evidence>
<feature type="region of interest" description="Disordered" evidence="7">
    <location>
        <begin position="1"/>
        <end position="20"/>
    </location>
</feature>
<name>A0A835RI81_VANPL</name>
<evidence type="ECO:0000313" key="9">
    <source>
        <dbReference type="Proteomes" id="UP000639772"/>
    </source>
</evidence>
<feature type="compositionally biased region" description="Low complexity" evidence="7">
    <location>
        <begin position="76"/>
        <end position="101"/>
    </location>
</feature>
<keyword evidence="5" id="KW-0472">Membrane</keyword>
<dbReference type="InterPro" id="IPR039621">
    <property type="entry name" value="BG1-like"/>
</dbReference>
<gene>
    <name evidence="8" type="ORF">HPP92_007811</name>
</gene>
<evidence type="ECO:0000256" key="6">
    <source>
        <dbReference type="ARBA" id="ARBA00023294"/>
    </source>
</evidence>
<organism evidence="8 9">
    <name type="scientific">Vanilla planifolia</name>
    <name type="common">Vanilla</name>
    <dbReference type="NCBI Taxonomy" id="51239"/>
    <lineage>
        <taxon>Eukaryota</taxon>
        <taxon>Viridiplantae</taxon>
        <taxon>Streptophyta</taxon>
        <taxon>Embryophyta</taxon>
        <taxon>Tracheophyta</taxon>
        <taxon>Spermatophyta</taxon>
        <taxon>Magnoliopsida</taxon>
        <taxon>Liliopsida</taxon>
        <taxon>Asparagales</taxon>
        <taxon>Orchidaceae</taxon>
        <taxon>Vanilloideae</taxon>
        <taxon>Vanilleae</taxon>
        <taxon>Vanilla</taxon>
    </lineage>
</organism>
<dbReference type="OrthoDB" id="680041at2759"/>
<dbReference type="GO" id="GO:0009734">
    <property type="term" value="P:auxin-activated signaling pathway"/>
    <property type="evidence" value="ECO:0007669"/>
    <property type="project" value="UniProtKB-KW"/>
</dbReference>
<evidence type="ECO:0000313" key="8">
    <source>
        <dbReference type="EMBL" id="KAG0490948.1"/>
    </source>
</evidence>
<dbReference type="GO" id="GO:0005886">
    <property type="term" value="C:plasma membrane"/>
    <property type="evidence" value="ECO:0007669"/>
    <property type="project" value="UniProtKB-SubCell"/>
</dbReference>
<keyword evidence="3" id="KW-0813">Transport</keyword>
<evidence type="ECO:0000256" key="2">
    <source>
        <dbReference type="ARBA" id="ARBA00010067"/>
    </source>
</evidence>
<comment type="similarity">
    <text evidence="2">Belongs to the BIG GRAIN 1 (BG1) plant protein family.</text>
</comment>
<evidence type="ECO:0000256" key="3">
    <source>
        <dbReference type="ARBA" id="ARBA00022448"/>
    </source>
</evidence>